<dbReference type="Proteomes" id="UP000245946">
    <property type="component" value="Unassembled WGS sequence"/>
</dbReference>
<organism evidence="2 3">
    <name type="scientific">Tilletiopsis washingtonensis</name>
    <dbReference type="NCBI Taxonomy" id="58919"/>
    <lineage>
        <taxon>Eukaryota</taxon>
        <taxon>Fungi</taxon>
        <taxon>Dikarya</taxon>
        <taxon>Basidiomycota</taxon>
        <taxon>Ustilaginomycotina</taxon>
        <taxon>Exobasidiomycetes</taxon>
        <taxon>Entylomatales</taxon>
        <taxon>Entylomatales incertae sedis</taxon>
        <taxon>Tilletiopsis</taxon>
    </lineage>
</organism>
<dbReference type="GO" id="GO:0008270">
    <property type="term" value="F:zinc ion binding"/>
    <property type="evidence" value="ECO:0007669"/>
    <property type="project" value="InterPro"/>
</dbReference>
<dbReference type="CDD" id="cd12148">
    <property type="entry name" value="fungal_TF_MHR"/>
    <property type="match status" value="1"/>
</dbReference>
<accession>A0A316Z2W4</accession>
<reference evidence="2 3" key="1">
    <citation type="journal article" date="2018" name="Mol. Biol. Evol.">
        <title>Broad Genomic Sampling Reveals a Smut Pathogenic Ancestry of the Fungal Clade Ustilaginomycotina.</title>
        <authorList>
            <person name="Kijpornyongpan T."/>
            <person name="Mondo S.J."/>
            <person name="Barry K."/>
            <person name="Sandor L."/>
            <person name="Lee J."/>
            <person name="Lipzen A."/>
            <person name="Pangilinan J."/>
            <person name="LaButti K."/>
            <person name="Hainaut M."/>
            <person name="Henrissat B."/>
            <person name="Grigoriev I.V."/>
            <person name="Spatafora J.W."/>
            <person name="Aime M.C."/>
        </authorList>
    </citation>
    <scope>NUCLEOTIDE SEQUENCE [LARGE SCALE GENOMIC DNA]</scope>
    <source>
        <strain evidence="2 3">MCA 4186</strain>
    </source>
</reference>
<dbReference type="InterPro" id="IPR036864">
    <property type="entry name" value="Zn2-C6_fun-type_DNA-bd_sf"/>
</dbReference>
<feature type="compositionally biased region" description="Low complexity" evidence="1">
    <location>
        <begin position="102"/>
        <end position="111"/>
    </location>
</feature>
<dbReference type="Gene3D" id="4.10.240.10">
    <property type="entry name" value="Zn(2)-C6 fungal-type DNA-binding domain"/>
    <property type="match status" value="1"/>
</dbReference>
<sequence>MDQAASASASPPAPVRRKALACLPCRAAKSACEGVPPHALASHKAGDDVEIPADAPCHRCQRLAVACRWAPTKRIGRPAKRRRAAGDSEDDELHAEEHAGEQPPTAAQTAAWQAPLSNGTPFAAATALPDLSLGSWPAAQQQQQSSSSSADSMADSVAAFWASLPAGTSDAALQQTATASSPLDNVMMDPTMWNILAGGSNGGGGPSAASPSASTSASSPDRSSVMQDLQSLHDWMPTSLPQPAVSIAELSNPSHSPKLSNRAMHQLESIQMLSSTSRPSRKAGSSSARSSSLAFMDEGLVAFFTRAQQIIPLLGTSAQYAAWLSAQRSEAQMLVHHAASALGLRLAGPRAAQAAERSLSHARHLATELRLPRAPAGLCDALSAGDALDSMRGLLILATVEAGAGKPADANVALGKAARLASEWGVHRLDAPFGEASQQAPLPLAGAAQRWTAAADRDVLEGLRRAWWELYLVDSMLWIVSSGQAGAQVGSLAAQAAVDMPIDLGEEHSANPSRQSYDSRVRACALMREALVPPTPAAARSLARLAALESLAENLLLSSDARWRTARAQAKAAELEGDEIKLQAAEARAEAALMAIVTLNSGRIHLHRNATFPEVTLDFSSCAFRPNTSSHISELGDGTSSPESSPVPARDPRRVADSLRRIDAASAGILDIVREDYVDRTRARHAVAVEDETSPLLRHTPFFACSQMVAAYGHVVLLAGTRAQAEQETALRLAGRGTAEGEEALWKRRVALSDLSLAEANTAQCAMVWPLVESYVMQVRRCRAAVDFAGPLGLRDG</sequence>
<dbReference type="PANTHER" id="PTHR47431:SF1">
    <property type="entry name" value="ZN(II)2CYS6 TRANSCRIPTION FACTOR (EUROFUNG)"/>
    <property type="match status" value="1"/>
</dbReference>
<evidence type="ECO:0000313" key="2">
    <source>
        <dbReference type="EMBL" id="PWN95424.1"/>
    </source>
</evidence>
<proteinExistence type="predicted"/>
<dbReference type="STRING" id="58919.A0A316Z2W4"/>
<name>A0A316Z2W4_9BASI</name>
<dbReference type="PANTHER" id="PTHR47431">
    <property type="entry name" value="ZN(II)2CYS6 TRANSCRIPTION FACTOR (EUROFUNG)-RELATED"/>
    <property type="match status" value="1"/>
</dbReference>
<dbReference type="OrthoDB" id="2260578at2759"/>
<dbReference type="GeneID" id="37270846"/>
<gene>
    <name evidence="2" type="ORF">FA09DRAFT_332075</name>
</gene>
<dbReference type="AlphaFoldDB" id="A0A316Z2W4"/>
<feature type="region of interest" description="Disordered" evidence="1">
    <location>
        <begin position="75"/>
        <end position="111"/>
    </location>
</feature>
<protein>
    <recommendedName>
        <fullName evidence="4">Zn(2)-C6 fungal-type domain-containing protein</fullName>
    </recommendedName>
</protein>
<evidence type="ECO:0000313" key="3">
    <source>
        <dbReference type="Proteomes" id="UP000245946"/>
    </source>
</evidence>
<feature type="compositionally biased region" description="Polar residues" evidence="1">
    <location>
        <begin position="630"/>
        <end position="644"/>
    </location>
</feature>
<evidence type="ECO:0008006" key="4">
    <source>
        <dbReference type="Google" id="ProtNLM"/>
    </source>
</evidence>
<dbReference type="GO" id="GO:0000981">
    <property type="term" value="F:DNA-binding transcription factor activity, RNA polymerase II-specific"/>
    <property type="evidence" value="ECO:0007669"/>
    <property type="project" value="InterPro"/>
</dbReference>
<dbReference type="RefSeq" id="XP_025595703.1">
    <property type="nucleotide sequence ID" value="XM_025743302.1"/>
</dbReference>
<dbReference type="EMBL" id="KZ819304">
    <property type="protein sequence ID" value="PWN95424.1"/>
    <property type="molecule type" value="Genomic_DNA"/>
</dbReference>
<feature type="compositionally biased region" description="Low complexity" evidence="1">
    <location>
        <begin position="207"/>
        <end position="224"/>
    </location>
</feature>
<feature type="region of interest" description="Disordered" evidence="1">
    <location>
        <begin position="630"/>
        <end position="654"/>
    </location>
</feature>
<keyword evidence="3" id="KW-1185">Reference proteome</keyword>
<feature type="region of interest" description="Disordered" evidence="1">
    <location>
        <begin position="197"/>
        <end position="226"/>
    </location>
</feature>
<dbReference type="SUPFAM" id="SSF57701">
    <property type="entry name" value="Zn2/Cys6 DNA-binding domain"/>
    <property type="match status" value="1"/>
</dbReference>
<evidence type="ECO:0000256" key="1">
    <source>
        <dbReference type="SAM" id="MobiDB-lite"/>
    </source>
</evidence>